<evidence type="ECO:0000256" key="1">
    <source>
        <dbReference type="ARBA" id="ARBA00004395"/>
    </source>
</evidence>
<dbReference type="GeneTree" id="ENSGT00390000017136"/>
<evidence type="ECO:0000313" key="8">
    <source>
        <dbReference type="Ensembl" id="ENSCSAVP00000011398.1"/>
    </source>
</evidence>
<dbReference type="AlphaFoldDB" id="H2Z1D6"/>
<name>H2Z1D6_CIOSA</name>
<keyword evidence="5" id="KW-0653">Protein transport</keyword>
<reference evidence="8" key="3">
    <citation type="submission" date="2025-09" db="UniProtKB">
        <authorList>
            <consortium name="Ensembl"/>
        </authorList>
    </citation>
    <scope>IDENTIFICATION</scope>
</reference>
<dbReference type="GO" id="GO:0000139">
    <property type="term" value="C:Golgi membrane"/>
    <property type="evidence" value="ECO:0007669"/>
    <property type="project" value="UniProtKB-SubCell"/>
</dbReference>
<dbReference type="Ensembl" id="ENSCSAVT00000011531.1">
    <property type="protein sequence ID" value="ENSCSAVP00000011398.1"/>
    <property type="gene ID" value="ENSCSAVG00000006667.1"/>
</dbReference>
<evidence type="ECO:0000256" key="6">
    <source>
        <dbReference type="ARBA" id="ARBA00023034"/>
    </source>
</evidence>
<evidence type="ECO:0000256" key="5">
    <source>
        <dbReference type="ARBA" id="ARBA00022927"/>
    </source>
</evidence>
<comment type="similarity">
    <text evidence="2">Belongs to the COG1 family.</text>
</comment>
<dbReference type="Proteomes" id="UP000007875">
    <property type="component" value="Unassembled WGS sequence"/>
</dbReference>
<dbReference type="InterPro" id="IPR033370">
    <property type="entry name" value="COG1"/>
</dbReference>
<evidence type="ECO:0000256" key="4">
    <source>
        <dbReference type="ARBA" id="ARBA00022448"/>
    </source>
</evidence>
<dbReference type="PANTHER" id="PTHR31658">
    <property type="entry name" value="CONSERVED OLIGOMERIC GOLGI COMPLEX SUBUNIT 1"/>
    <property type="match status" value="1"/>
</dbReference>
<reference evidence="8" key="2">
    <citation type="submission" date="2025-08" db="UniProtKB">
        <authorList>
            <consortium name="Ensembl"/>
        </authorList>
    </citation>
    <scope>IDENTIFICATION</scope>
</reference>
<comment type="subcellular location">
    <subcellularLocation>
        <location evidence="1">Golgi apparatus membrane</location>
        <topology evidence="1">Peripheral membrane protein</topology>
    </subcellularLocation>
</comment>
<sequence length="255" mass="28585">MSFTQELLFTVCTEIEKIGGYSISRLTLRNLSSRCLQSILEAFSAAKNAFARDDSSLHGQNISDDDTRSPSQVWALQCLFDLRYLHHLLYQPADALPNEEAEDHENSFTYTELVDWLEGYIDPFDLDVFSPHITNNIQLYAARTSTLFGILVVSNKSTSSQKLFSSKDSHNVLPLMPDCGRFSLLPVTNVSGGYSDLMTSSLPQLPLSHALRQLTHSVDQHEEKERDKQISSSLYSKLGALSSSWLSMSSSYTEN</sequence>
<reference evidence="9" key="1">
    <citation type="submission" date="2003-08" db="EMBL/GenBank/DDBJ databases">
        <authorList>
            <person name="Birren B."/>
            <person name="Nusbaum C."/>
            <person name="Abebe A."/>
            <person name="Abouelleil A."/>
            <person name="Adekoya E."/>
            <person name="Ait-zahra M."/>
            <person name="Allen N."/>
            <person name="Allen T."/>
            <person name="An P."/>
            <person name="Anderson M."/>
            <person name="Anderson S."/>
            <person name="Arachchi H."/>
            <person name="Armbruster J."/>
            <person name="Bachantsang P."/>
            <person name="Baldwin J."/>
            <person name="Barry A."/>
            <person name="Bayul T."/>
            <person name="Blitshsteyn B."/>
            <person name="Bloom T."/>
            <person name="Blye J."/>
            <person name="Boguslavskiy L."/>
            <person name="Borowsky M."/>
            <person name="Boukhgalter B."/>
            <person name="Brunache A."/>
            <person name="Butler J."/>
            <person name="Calixte N."/>
            <person name="Calvo S."/>
            <person name="Camarata J."/>
            <person name="Campo K."/>
            <person name="Chang J."/>
            <person name="Cheshatsang Y."/>
            <person name="Citroen M."/>
            <person name="Collymore A."/>
            <person name="Considine T."/>
            <person name="Cook A."/>
            <person name="Cooke P."/>
            <person name="Corum B."/>
            <person name="Cuomo C."/>
            <person name="David R."/>
            <person name="Dawoe T."/>
            <person name="Degray S."/>
            <person name="Dodge S."/>
            <person name="Dooley K."/>
            <person name="Dorje P."/>
            <person name="Dorjee K."/>
            <person name="Dorris L."/>
            <person name="Duffey N."/>
            <person name="Dupes A."/>
            <person name="Elkins T."/>
            <person name="Engels R."/>
            <person name="Erickson J."/>
            <person name="Farina A."/>
            <person name="Faro S."/>
            <person name="Ferreira P."/>
            <person name="Fischer H."/>
            <person name="Fitzgerald M."/>
            <person name="Foley K."/>
            <person name="Gage D."/>
            <person name="Galagan J."/>
            <person name="Gearin G."/>
            <person name="Gnerre S."/>
            <person name="Gnirke A."/>
            <person name="Goyette A."/>
            <person name="Graham J."/>
            <person name="Grandbois E."/>
            <person name="Gyaltsen K."/>
            <person name="Hafez N."/>
            <person name="Hagopian D."/>
            <person name="Hagos B."/>
            <person name="Hall J."/>
            <person name="Hatcher B."/>
            <person name="Heller A."/>
            <person name="Higgins H."/>
            <person name="Honan T."/>
            <person name="Horn A."/>
            <person name="Houde N."/>
            <person name="Hughes L."/>
            <person name="Hulme W."/>
            <person name="Husby E."/>
            <person name="Iliev I."/>
            <person name="Jaffe D."/>
            <person name="Jones C."/>
            <person name="Kamal M."/>
            <person name="Kamat A."/>
            <person name="Kamvysselis M."/>
            <person name="Karlsson E."/>
            <person name="Kells C."/>
            <person name="Kieu A."/>
            <person name="Kisner P."/>
            <person name="Kodira C."/>
            <person name="Kulbokas E."/>
            <person name="Labutti K."/>
            <person name="Lama D."/>
            <person name="Landers T."/>
            <person name="Leger J."/>
            <person name="Levine S."/>
            <person name="Lewis D."/>
            <person name="Lewis T."/>
            <person name="Lindblad-toh K."/>
            <person name="Liu X."/>
            <person name="Lokyitsang T."/>
            <person name="Lokyitsang Y."/>
            <person name="Lucien O."/>
            <person name="Lui A."/>
            <person name="Ma L.J."/>
            <person name="Mabbitt R."/>
            <person name="Macdonald J."/>
            <person name="Maclean C."/>
            <person name="Major J."/>
            <person name="Manning J."/>
            <person name="Marabella R."/>
            <person name="Maru K."/>
            <person name="Matthews C."/>
            <person name="Mauceli E."/>
            <person name="Mccarthy M."/>
            <person name="Mcdonough S."/>
            <person name="Mcghee T."/>
            <person name="Meldrim J."/>
            <person name="Meneus L."/>
            <person name="Mesirov J."/>
            <person name="Mihalev A."/>
            <person name="Mihova T."/>
            <person name="Mikkelsen T."/>
            <person name="Mlenga V."/>
            <person name="Moru K."/>
            <person name="Mozes J."/>
            <person name="Mulrain L."/>
            <person name="Munson G."/>
            <person name="Naylor J."/>
            <person name="Newes C."/>
            <person name="Nguyen C."/>
            <person name="Nguyen N."/>
            <person name="Nguyen T."/>
            <person name="Nicol R."/>
            <person name="Nielsen C."/>
            <person name="Nizzari M."/>
            <person name="Norbu C."/>
            <person name="Norbu N."/>
            <person name="O'donnell P."/>
            <person name="Okoawo O."/>
            <person name="O'leary S."/>
            <person name="Omotosho B."/>
            <person name="O'neill K."/>
            <person name="Osman S."/>
            <person name="Parker S."/>
            <person name="Perrin D."/>
            <person name="Phunkhang P."/>
            <person name="Piqani B."/>
            <person name="Purcell S."/>
            <person name="Rachupka T."/>
            <person name="Ramasamy U."/>
            <person name="Rameau R."/>
            <person name="Ray V."/>
            <person name="Raymond C."/>
            <person name="Retta R."/>
            <person name="Richardson S."/>
            <person name="Rise C."/>
            <person name="Rodriguez J."/>
            <person name="Rogers J."/>
            <person name="Rogov P."/>
            <person name="Rutman M."/>
            <person name="Schupbach R."/>
            <person name="Seaman C."/>
            <person name="Settipalli S."/>
            <person name="Sharpe T."/>
            <person name="Sheridan J."/>
            <person name="Sherpa N."/>
            <person name="Shi J."/>
            <person name="Smirnov S."/>
            <person name="Smith C."/>
            <person name="Sougnez C."/>
            <person name="Spencer B."/>
            <person name="Stalker J."/>
            <person name="Stange-thomann N."/>
            <person name="Stavropoulos S."/>
            <person name="Stetson K."/>
            <person name="Stone C."/>
            <person name="Stone S."/>
            <person name="Stubbs M."/>
            <person name="Talamas J."/>
            <person name="Tchuinga P."/>
            <person name="Tenzing P."/>
            <person name="Tesfaye S."/>
            <person name="Theodore J."/>
            <person name="Thoulutsang Y."/>
            <person name="Topham K."/>
            <person name="Towey S."/>
            <person name="Tsamla T."/>
            <person name="Tsomo N."/>
            <person name="Vallee D."/>
            <person name="Vassiliev H."/>
            <person name="Venkataraman V."/>
            <person name="Vinson J."/>
            <person name="Vo A."/>
            <person name="Wade C."/>
            <person name="Wang S."/>
            <person name="Wangchuk T."/>
            <person name="Wangdi T."/>
            <person name="Whittaker C."/>
            <person name="Wilkinson J."/>
            <person name="Wu Y."/>
            <person name="Wyman D."/>
            <person name="Yadav S."/>
            <person name="Yang S."/>
            <person name="Yang X."/>
            <person name="Yeager S."/>
            <person name="Yee E."/>
            <person name="Young G."/>
            <person name="Zainoun J."/>
            <person name="Zembeck L."/>
            <person name="Zimmer A."/>
            <person name="Zody M."/>
            <person name="Lander E."/>
        </authorList>
    </citation>
    <scope>NUCLEOTIDE SEQUENCE [LARGE SCALE GENOMIC DNA]</scope>
</reference>
<proteinExistence type="inferred from homology"/>
<dbReference type="GO" id="GO:0017119">
    <property type="term" value="C:Golgi transport complex"/>
    <property type="evidence" value="ECO:0007669"/>
    <property type="project" value="InterPro"/>
</dbReference>
<dbReference type="PANTHER" id="PTHR31658:SF0">
    <property type="entry name" value="CONSERVED OLIGOMERIC GOLGI COMPLEX SUBUNIT 1"/>
    <property type="match status" value="1"/>
</dbReference>
<keyword evidence="7" id="KW-0472">Membrane</keyword>
<evidence type="ECO:0000256" key="7">
    <source>
        <dbReference type="ARBA" id="ARBA00023136"/>
    </source>
</evidence>
<evidence type="ECO:0000313" key="9">
    <source>
        <dbReference type="Proteomes" id="UP000007875"/>
    </source>
</evidence>
<accession>H2Z1D6</accession>
<evidence type="ECO:0000256" key="2">
    <source>
        <dbReference type="ARBA" id="ARBA00006653"/>
    </source>
</evidence>
<keyword evidence="4" id="KW-0813">Transport</keyword>
<keyword evidence="9" id="KW-1185">Reference proteome</keyword>
<dbReference type="GO" id="GO:0015031">
    <property type="term" value="P:protein transport"/>
    <property type="evidence" value="ECO:0007669"/>
    <property type="project" value="UniProtKB-KW"/>
</dbReference>
<dbReference type="HOGENOM" id="CLU_1089718_0_0_1"/>
<organism evidence="8 9">
    <name type="scientific">Ciona savignyi</name>
    <name type="common">Pacific transparent sea squirt</name>
    <dbReference type="NCBI Taxonomy" id="51511"/>
    <lineage>
        <taxon>Eukaryota</taxon>
        <taxon>Metazoa</taxon>
        <taxon>Chordata</taxon>
        <taxon>Tunicata</taxon>
        <taxon>Ascidiacea</taxon>
        <taxon>Phlebobranchia</taxon>
        <taxon>Cionidae</taxon>
        <taxon>Ciona</taxon>
    </lineage>
</organism>
<dbReference type="GO" id="GO:0006891">
    <property type="term" value="P:intra-Golgi vesicle-mediated transport"/>
    <property type="evidence" value="ECO:0007669"/>
    <property type="project" value="InterPro"/>
</dbReference>
<keyword evidence="6" id="KW-0333">Golgi apparatus</keyword>
<protein>
    <recommendedName>
        <fullName evidence="3">Conserved oligomeric Golgi complex subunit 1</fullName>
    </recommendedName>
</protein>
<evidence type="ECO:0000256" key="3">
    <source>
        <dbReference type="ARBA" id="ARBA00020978"/>
    </source>
</evidence>